<dbReference type="InterPro" id="IPR004332">
    <property type="entry name" value="Transposase_MuDR"/>
</dbReference>
<evidence type="ECO:0000259" key="6">
    <source>
        <dbReference type="PROSITE" id="PS50966"/>
    </source>
</evidence>
<gene>
    <name evidence="7" type="ORF">LSAT_V11C800449960</name>
</gene>
<dbReference type="AlphaFoldDB" id="A0A9R1WWB8"/>
<dbReference type="GO" id="GO:0008270">
    <property type="term" value="F:zinc ion binding"/>
    <property type="evidence" value="ECO:0007669"/>
    <property type="project" value="UniProtKB-KW"/>
</dbReference>
<comment type="caution">
    <text evidence="7">The sequence shown here is derived from an EMBL/GenBank/DDBJ whole genome shotgun (WGS) entry which is preliminary data.</text>
</comment>
<feature type="domain" description="SWIM-type" evidence="6">
    <location>
        <begin position="589"/>
        <end position="621"/>
    </location>
</feature>
<sequence length="968" mass="110137">MIFFIRLSATNGVNALKISKKPIPSSSKEGFARGFLKVFKGSMTESSRRMKSKESKATKKTKLRYVRDEEEFDDDRLDLGLLDVEPDNFNPTSNLCDDPFLNILCDDKMLKNNQFEGDDEADVEDIHQEELEHEHLEDENGLEVGVEFRVHDPTVKWNQMKPTVGELYESPTQLRFALTNYAVANGYQLWFMKSDKSRVIVRCGKKMQKNHVLLGSMLRGSIMNIKSMVETHLCARNYNFGHLVSCNWLAKHYIKDIIRKPKMTLPEMMEDVLTKYSVKVSKGQCHRARVRAREMIEGKLEEHYAKVWDYANEILRSNPGSTCKVGVSALKDGWNTGCRRVIGLDGCFLKGQIKGEILTAIGRDANNHVYPIAWAVVNVENKENWTWFLQLLVDDLGVADGKGLVVISDQHKGLLESVKAILPHVEHMQCARHIYANFRKRHTGLELKNLFWAAATSSHEGDFVSNMEKIKKITSNGYDWLMSNNPQSWCRAFFGQGYACEAVENGVSESFNSMIINIRKKPLLTMLEEIRIYVMARFYYLADKASTWRTESCPAIIEKMKEFGKEMRNWKVIATGGSVFETRYGYTAYKVDLEQHYCTCRLWEISGIPCVHGQAAINYTHMNPTDFLSIWFQKEKFVAAYTTNISPVNGSNLWAPTDYINPLPSLTRRMPGRPKTKRRRHVSEVNDSKFPTVRARVCRTVRCSKCLQFEHNLKSCKNERVMKEYVPPRKPGRPRRGGNGITNKDGEGTSKQKAIKLVVKRKKKTKKAGEGSSNQEGQGGVETANDATMQEENGTVQETAPKIMNDADAISDEIDVLLLQKCGYEPHEIEQAMERVDANEIEDHLLEDNRLEDNLEMLICDLHKGVDANEIEDHLEADLEEDGVDANEIVPPVQGEIAIQGLDANAWVGEDDGNIDFIEDTQVVGRPRKRKISERIVKIKLKKAVYDKDGRGSIRACLELSSWVFISS</sequence>
<dbReference type="PANTHER" id="PTHR31973">
    <property type="entry name" value="POLYPROTEIN, PUTATIVE-RELATED"/>
    <property type="match status" value="1"/>
</dbReference>
<dbReference type="EMBL" id="NBSK02000008">
    <property type="protein sequence ID" value="KAJ0189754.1"/>
    <property type="molecule type" value="Genomic_DNA"/>
</dbReference>
<dbReference type="InterPro" id="IPR006564">
    <property type="entry name" value="Znf_PMZ"/>
</dbReference>
<protein>
    <recommendedName>
        <fullName evidence="6">SWIM-type domain-containing protein</fullName>
    </recommendedName>
</protein>
<proteinExistence type="predicted"/>
<dbReference type="InterPro" id="IPR007527">
    <property type="entry name" value="Znf_SWIM"/>
</dbReference>
<evidence type="ECO:0000313" key="8">
    <source>
        <dbReference type="Proteomes" id="UP000235145"/>
    </source>
</evidence>
<evidence type="ECO:0000256" key="5">
    <source>
        <dbReference type="SAM" id="MobiDB-lite"/>
    </source>
</evidence>
<evidence type="ECO:0000313" key="7">
    <source>
        <dbReference type="EMBL" id="KAJ0189754.1"/>
    </source>
</evidence>
<keyword evidence="2 4" id="KW-0863">Zinc-finger</keyword>
<keyword evidence="8" id="KW-1185">Reference proteome</keyword>
<dbReference type="Pfam" id="PF10551">
    <property type="entry name" value="MULE"/>
    <property type="match status" value="1"/>
</dbReference>
<dbReference type="Pfam" id="PF03108">
    <property type="entry name" value="DBD_Tnp_Mut"/>
    <property type="match status" value="1"/>
</dbReference>
<feature type="compositionally biased region" description="Basic residues" evidence="5">
    <location>
        <begin position="670"/>
        <end position="681"/>
    </location>
</feature>
<organism evidence="7 8">
    <name type="scientific">Lactuca sativa</name>
    <name type="common">Garden lettuce</name>
    <dbReference type="NCBI Taxonomy" id="4236"/>
    <lineage>
        <taxon>Eukaryota</taxon>
        <taxon>Viridiplantae</taxon>
        <taxon>Streptophyta</taxon>
        <taxon>Embryophyta</taxon>
        <taxon>Tracheophyta</taxon>
        <taxon>Spermatophyta</taxon>
        <taxon>Magnoliopsida</taxon>
        <taxon>eudicotyledons</taxon>
        <taxon>Gunneridae</taxon>
        <taxon>Pentapetalae</taxon>
        <taxon>asterids</taxon>
        <taxon>campanulids</taxon>
        <taxon>Asterales</taxon>
        <taxon>Asteraceae</taxon>
        <taxon>Cichorioideae</taxon>
        <taxon>Cichorieae</taxon>
        <taxon>Lactucinae</taxon>
        <taxon>Lactuca</taxon>
    </lineage>
</organism>
<dbReference type="InterPro" id="IPR018289">
    <property type="entry name" value="MULE_transposase_dom"/>
</dbReference>
<keyword evidence="1" id="KW-0479">Metal-binding</keyword>
<reference evidence="7 8" key="1">
    <citation type="journal article" date="2017" name="Nat. Commun.">
        <title>Genome assembly with in vitro proximity ligation data and whole-genome triplication in lettuce.</title>
        <authorList>
            <person name="Reyes-Chin-Wo S."/>
            <person name="Wang Z."/>
            <person name="Yang X."/>
            <person name="Kozik A."/>
            <person name="Arikit S."/>
            <person name="Song C."/>
            <person name="Xia L."/>
            <person name="Froenicke L."/>
            <person name="Lavelle D.O."/>
            <person name="Truco M.J."/>
            <person name="Xia R."/>
            <person name="Zhu S."/>
            <person name="Xu C."/>
            <person name="Xu H."/>
            <person name="Xu X."/>
            <person name="Cox K."/>
            <person name="Korf I."/>
            <person name="Meyers B.C."/>
            <person name="Michelmore R.W."/>
        </authorList>
    </citation>
    <scope>NUCLEOTIDE SEQUENCE [LARGE SCALE GENOMIC DNA]</scope>
    <source>
        <strain evidence="8">cv. Salinas</strain>
        <tissue evidence="7">Seedlings</tissue>
    </source>
</reference>
<feature type="region of interest" description="Disordered" evidence="5">
    <location>
        <begin position="665"/>
        <end position="684"/>
    </location>
</feature>
<dbReference type="Proteomes" id="UP000235145">
    <property type="component" value="Unassembled WGS sequence"/>
</dbReference>
<accession>A0A9R1WWB8</accession>
<evidence type="ECO:0000256" key="1">
    <source>
        <dbReference type="ARBA" id="ARBA00022723"/>
    </source>
</evidence>
<name>A0A9R1WWB8_LACSA</name>
<dbReference type="PANTHER" id="PTHR31973:SF197">
    <property type="entry name" value="SWIM-TYPE DOMAIN-CONTAINING PROTEIN"/>
    <property type="match status" value="1"/>
</dbReference>
<evidence type="ECO:0000256" key="2">
    <source>
        <dbReference type="ARBA" id="ARBA00022771"/>
    </source>
</evidence>
<evidence type="ECO:0000256" key="3">
    <source>
        <dbReference type="ARBA" id="ARBA00022833"/>
    </source>
</evidence>
<dbReference type="Pfam" id="PF04434">
    <property type="entry name" value="SWIM"/>
    <property type="match status" value="1"/>
</dbReference>
<evidence type="ECO:0000256" key="4">
    <source>
        <dbReference type="PROSITE-ProRule" id="PRU00325"/>
    </source>
</evidence>
<feature type="region of interest" description="Disordered" evidence="5">
    <location>
        <begin position="724"/>
        <end position="786"/>
    </location>
</feature>
<dbReference type="SMART" id="SM00575">
    <property type="entry name" value="ZnF_PMZ"/>
    <property type="match status" value="1"/>
</dbReference>
<dbReference type="PROSITE" id="PS50966">
    <property type="entry name" value="ZF_SWIM"/>
    <property type="match status" value="1"/>
</dbReference>
<keyword evidence="3" id="KW-0862">Zinc</keyword>